<dbReference type="PANTHER" id="PTHR11610">
    <property type="entry name" value="LIPASE"/>
    <property type="match status" value="1"/>
</dbReference>
<dbReference type="InterPro" id="IPR001024">
    <property type="entry name" value="PLAT/LH2_dom"/>
</dbReference>
<feature type="signal peptide" evidence="9">
    <location>
        <begin position="1"/>
        <end position="19"/>
    </location>
</feature>
<dbReference type="CDD" id="cd00707">
    <property type="entry name" value="Pancreat_lipase_like"/>
    <property type="match status" value="1"/>
</dbReference>
<keyword evidence="4" id="KW-1015">Disulfide bond</keyword>
<dbReference type="FunFam" id="3.40.50.1820:FF:000033">
    <property type="entry name" value="Pancreatic triacylglycerol lipase"/>
    <property type="match status" value="1"/>
</dbReference>
<evidence type="ECO:0000259" key="10">
    <source>
        <dbReference type="PROSITE" id="PS50095"/>
    </source>
</evidence>
<dbReference type="InterPro" id="IPR036392">
    <property type="entry name" value="PLAT/LH2_dom_sf"/>
</dbReference>
<evidence type="ECO:0000256" key="2">
    <source>
        <dbReference type="ARBA" id="ARBA00010701"/>
    </source>
</evidence>
<keyword evidence="3" id="KW-0964">Secreted</keyword>
<evidence type="ECO:0000313" key="11">
    <source>
        <dbReference type="EnsemblMetazoa" id="G1986.2:cds"/>
    </source>
</evidence>
<keyword evidence="6" id="KW-0479">Metal-binding</keyword>
<evidence type="ECO:0000256" key="1">
    <source>
        <dbReference type="ARBA" id="ARBA00004613"/>
    </source>
</evidence>
<dbReference type="GO" id="GO:0004806">
    <property type="term" value="F:triacylglycerol lipase activity"/>
    <property type="evidence" value="ECO:0007669"/>
    <property type="project" value="InterPro"/>
</dbReference>
<dbReference type="InterPro" id="IPR013818">
    <property type="entry name" value="Lipase"/>
</dbReference>
<dbReference type="Pfam" id="PF00151">
    <property type="entry name" value="Lipase"/>
    <property type="match status" value="1"/>
</dbReference>
<accession>A0A8W8JLG6</accession>
<dbReference type="Gene3D" id="2.60.60.20">
    <property type="entry name" value="PLAT/LH2 domain"/>
    <property type="match status" value="1"/>
</dbReference>
<dbReference type="InterPro" id="IPR029058">
    <property type="entry name" value="AB_hydrolase_fold"/>
</dbReference>
<dbReference type="AlphaFoldDB" id="A0A8W8JLG6"/>
<dbReference type="GO" id="GO:0016042">
    <property type="term" value="P:lipid catabolic process"/>
    <property type="evidence" value="ECO:0007669"/>
    <property type="project" value="TreeGrafter"/>
</dbReference>
<dbReference type="SUPFAM" id="SSF49723">
    <property type="entry name" value="Lipase/lipooxygenase domain (PLAT/LH2 domain)"/>
    <property type="match status" value="1"/>
</dbReference>
<feature type="domain" description="PLAT" evidence="10">
    <location>
        <begin position="376"/>
        <end position="504"/>
    </location>
</feature>
<dbReference type="PANTHER" id="PTHR11610:SF173">
    <property type="entry name" value="LIPASE DOMAIN-CONTAINING PROTEIN-RELATED"/>
    <property type="match status" value="1"/>
</dbReference>
<feature type="active site" description="Charge relay system" evidence="5">
    <location>
        <position position="212"/>
    </location>
</feature>
<feature type="active site" description="Nucleophile" evidence="5">
    <location>
        <position position="189"/>
    </location>
</feature>
<keyword evidence="12" id="KW-1185">Reference proteome</keyword>
<dbReference type="GO" id="GO:0005615">
    <property type="term" value="C:extracellular space"/>
    <property type="evidence" value="ECO:0007669"/>
    <property type="project" value="TreeGrafter"/>
</dbReference>
<dbReference type="EnsemblMetazoa" id="G1986.1">
    <property type="protein sequence ID" value="G1986.1:cds"/>
    <property type="gene ID" value="G1986"/>
</dbReference>
<dbReference type="PROSITE" id="PS50095">
    <property type="entry name" value="PLAT"/>
    <property type="match status" value="1"/>
</dbReference>
<dbReference type="InterPro" id="IPR002331">
    <property type="entry name" value="Lipase_panc"/>
</dbReference>
<feature type="chain" id="PRO_5042431088" description="PLAT domain-containing protein" evidence="9">
    <location>
        <begin position="20"/>
        <end position="504"/>
    </location>
</feature>
<dbReference type="SUPFAM" id="SSF53474">
    <property type="entry name" value="alpha/beta-Hydrolases"/>
    <property type="match status" value="1"/>
</dbReference>
<evidence type="ECO:0000256" key="6">
    <source>
        <dbReference type="PIRSR" id="PIRSR000865-2"/>
    </source>
</evidence>
<keyword evidence="6" id="KW-0106">Calcium</keyword>
<dbReference type="PRINTS" id="PR00821">
    <property type="entry name" value="TAGLIPASE"/>
</dbReference>
<evidence type="ECO:0000256" key="9">
    <source>
        <dbReference type="SAM" id="SignalP"/>
    </source>
</evidence>
<dbReference type="Pfam" id="PF01477">
    <property type="entry name" value="PLAT"/>
    <property type="match status" value="1"/>
</dbReference>
<evidence type="ECO:0000256" key="4">
    <source>
        <dbReference type="ARBA" id="ARBA00023157"/>
    </source>
</evidence>
<dbReference type="PRINTS" id="PR00823">
    <property type="entry name" value="PANCLIPASE"/>
</dbReference>
<feature type="active site" description="Charge relay system" evidence="5">
    <location>
        <position position="299"/>
    </location>
</feature>
<comment type="subcellular location">
    <subcellularLocation>
        <location evidence="1">Secreted</location>
    </subcellularLocation>
</comment>
<keyword evidence="9" id="KW-0732">Signal</keyword>
<proteinExistence type="inferred from homology"/>
<comment type="caution">
    <text evidence="7">Lacks conserved residue(s) required for the propagation of feature annotation.</text>
</comment>
<feature type="binding site" evidence="6">
    <location>
        <position position="231"/>
    </location>
    <ligand>
        <name>Ca(2+)</name>
        <dbReference type="ChEBI" id="CHEBI:29108"/>
    </ligand>
</feature>
<organism evidence="11 12">
    <name type="scientific">Magallana gigas</name>
    <name type="common">Pacific oyster</name>
    <name type="synonym">Crassostrea gigas</name>
    <dbReference type="NCBI Taxonomy" id="29159"/>
    <lineage>
        <taxon>Eukaryota</taxon>
        <taxon>Metazoa</taxon>
        <taxon>Spiralia</taxon>
        <taxon>Lophotrochozoa</taxon>
        <taxon>Mollusca</taxon>
        <taxon>Bivalvia</taxon>
        <taxon>Autobranchia</taxon>
        <taxon>Pteriomorphia</taxon>
        <taxon>Ostreida</taxon>
        <taxon>Ostreoidea</taxon>
        <taxon>Ostreidae</taxon>
        <taxon>Magallana</taxon>
    </lineage>
</organism>
<dbReference type="InterPro" id="IPR033906">
    <property type="entry name" value="Lipase_N"/>
</dbReference>
<reference evidence="11" key="1">
    <citation type="submission" date="2022-08" db="UniProtKB">
        <authorList>
            <consortium name="EnsemblMetazoa"/>
        </authorList>
    </citation>
    <scope>IDENTIFICATION</scope>
    <source>
        <strain evidence="11">05x7-T-G4-1.051#20</strain>
    </source>
</reference>
<evidence type="ECO:0000256" key="5">
    <source>
        <dbReference type="PIRSR" id="PIRSR000865-1"/>
    </source>
</evidence>
<dbReference type="InterPro" id="IPR000734">
    <property type="entry name" value="TAG_lipase"/>
</dbReference>
<sequence>MMWQVLVLVSIWTLTGVNARTLSEDQAETLHNLHKRSSVCYDDLGCYSTGSPFWSIHRPLNILPQRPEKINTRFFLYTRSNTGHYTQLVANDYDSIRNSHFDRTKDTKFVSHGFLENGFVDWMAKMKDAFLKADDLNVILIDWGGGSSFPYTQATANTRVVGAEIAKLIKILQRVSNADPTKIHVIGHSLGAHIAGYAGEKTPNLGRITGLDPAGPYFANTDIAVRLDPSDAIFVDALHTDSENLVPNIGFGMMQAVGHVDFYPNGGKDQPGCNADPVTQILIQGGIYDGTKQFIACNHLRAYEYFTESINSQCPFEGYSCDSFDHFQDGTCHLDCTVPGGCGKMGYHADELKSVKSAYGKKFFMKTTSRAPYCEYHYALRVTLGNPSGSYQWRGELRANIHGTNGQLGERVVTDDYVYFNPGQSYSFLIAVPHNIGEIRDVSLHWVHHGISINPFQWNPFHLRHPELFFQSVEVVAGDSFQKIKFCGTGGTESNSQRTLSTKC</sequence>
<evidence type="ECO:0000313" key="12">
    <source>
        <dbReference type="Proteomes" id="UP000005408"/>
    </source>
</evidence>
<dbReference type="InterPro" id="IPR016272">
    <property type="entry name" value="Lipase_LIPH"/>
</dbReference>
<feature type="binding site" evidence="6">
    <location>
        <position position="228"/>
    </location>
    <ligand>
        <name>Ca(2+)</name>
        <dbReference type="ChEBI" id="CHEBI:29108"/>
    </ligand>
</feature>
<dbReference type="PIRSF" id="PIRSF000865">
    <property type="entry name" value="Lipoprotein_lipase_LIPH"/>
    <property type="match status" value="1"/>
</dbReference>
<evidence type="ECO:0000256" key="7">
    <source>
        <dbReference type="PROSITE-ProRule" id="PRU00152"/>
    </source>
</evidence>
<feature type="binding site" evidence="6">
    <location>
        <position position="226"/>
    </location>
    <ligand>
        <name>Ca(2+)</name>
        <dbReference type="ChEBI" id="CHEBI:29108"/>
    </ligand>
</feature>
<dbReference type="EnsemblMetazoa" id="G1986.2">
    <property type="protein sequence ID" value="G1986.2:cds"/>
    <property type="gene ID" value="G1986"/>
</dbReference>
<dbReference type="OMA" id="CYRPLGC"/>
<dbReference type="GO" id="GO:0046872">
    <property type="term" value="F:metal ion binding"/>
    <property type="evidence" value="ECO:0007669"/>
    <property type="project" value="UniProtKB-KW"/>
</dbReference>
<name>A0A8W8JLG6_MAGGI</name>
<dbReference type="Gene3D" id="3.40.50.1820">
    <property type="entry name" value="alpha/beta hydrolase"/>
    <property type="match status" value="1"/>
</dbReference>
<evidence type="ECO:0000256" key="3">
    <source>
        <dbReference type="ARBA" id="ARBA00022525"/>
    </source>
</evidence>
<protein>
    <recommendedName>
        <fullName evidence="10">PLAT domain-containing protein</fullName>
    </recommendedName>
</protein>
<evidence type="ECO:0000256" key="8">
    <source>
        <dbReference type="RuleBase" id="RU004262"/>
    </source>
</evidence>
<dbReference type="OrthoDB" id="199913at2759"/>
<comment type="similarity">
    <text evidence="2 8">Belongs to the AB hydrolase superfamily. Lipase family.</text>
</comment>
<dbReference type="Proteomes" id="UP000005408">
    <property type="component" value="Unassembled WGS sequence"/>
</dbReference>